<keyword evidence="6" id="KW-0472">Membrane</keyword>
<reference evidence="8 9" key="1">
    <citation type="submission" date="2023-01" db="EMBL/GenBank/DDBJ databases">
        <title>Psychroserpens ponticola sp. nov., isolated from seawater.</title>
        <authorList>
            <person name="Kristyanto S."/>
            <person name="Jung J."/>
            <person name="Kim J.M."/>
            <person name="Jeon C.O."/>
        </authorList>
    </citation>
    <scope>NUCLEOTIDE SEQUENCE [LARGE SCALE GENOMIC DNA]</scope>
    <source>
        <strain evidence="8 9">MSW6</strain>
    </source>
</reference>
<dbReference type="InterPro" id="IPR040423">
    <property type="entry name" value="PEA_transferase"/>
</dbReference>
<keyword evidence="4" id="KW-0812">Transmembrane</keyword>
<evidence type="ECO:0000313" key="9">
    <source>
        <dbReference type="Proteomes" id="UP001202717"/>
    </source>
</evidence>
<dbReference type="RefSeq" id="WP_249995721.1">
    <property type="nucleotide sequence ID" value="NZ_CP116221.1"/>
</dbReference>
<proteinExistence type="predicted"/>
<evidence type="ECO:0000256" key="3">
    <source>
        <dbReference type="ARBA" id="ARBA00022679"/>
    </source>
</evidence>
<keyword evidence="9" id="KW-1185">Reference proteome</keyword>
<evidence type="ECO:0000313" key="8">
    <source>
        <dbReference type="EMBL" id="WCO03004.1"/>
    </source>
</evidence>
<dbReference type="Gene3D" id="3.40.720.10">
    <property type="entry name" value="Alkaline Phosphatase, subunit A"/>
    <property type="match status" value="1"/>
</dbReference>
<dbReference type="EMBL" id="CP116221">
    <property type="protein sequence ID" value="WCO03004.1"/>
    <property type="molecule type" value="Genomic_DNA"/>
</dbReference>
<name>A0ABY7S1F9_9FLAO</name>
<keyword evidence="5" id="KW-1133">Transmembrane helix</keyword>
<dbReference type="PANTHER" id="PTHR30443:SF2">
    <property type="entry name" value="PHOSPHOETHANOLAMINE TRANSFERASE EPTC"/>
    <property type="match status" value="1"/>
</dbReference>
<evidence type="ECO:0000259" key="7">
    <source>
        <dbReference type="Pfam" id="PF00884"/>
    </source>
</evidence>
<dbReference type="PANTHER" id="PTHR30443">
    <property type="entry name" value="INNER MEMBRANE PROTEIN"/>
    <property type="match status" value="1"/>
</dbReference>
<comment type="subcellular location">
    <subcellularLocation>
        <location evidence="1">Cell membrane</location>
        <topology evidence="1">Multi-pass membrane protein</topology>
    </subcellularLocation>
</comment>
<dbReference type="CDD" id="cd16017">
    <property type="entry name" value="LptA"/>
    <property type="match status" value="1"/>
</dbReference>
<dbReference type="InterPro" id="IPR058130">
    <property type="entry name" value="PEA_transf_C"/>
</dbReference>
<evidence type="ECO:0000256" key="5">
    <source>
        <dbReference type="ARBA" id="ARBA00022989"/>
    </source>
</evidence>
<evidence type="ECO:0000256" key="1">
    <source>
        <dbReference type="ARBA" id="ARBA00004651"/>
    </source>
</evidence>
<dbReference type="Pfam" id="PF00884">
    <property type="entry name" value="Sulfatase"/>
    <property type="match status" value="1"/>
</dbReference>
<keyword evidence="2" id="KW-1003">Cell membrane</keyword>
<accession>A0ABY7S1F9</accession>
<feature type="domain" description="Sulfatase N-terminal" evidence="7">
    <location>
        <begin position="38"/>
        <end position="318"/>
    </location>
</feature>
<dbReference type="SUPFAM" id="SSF53649">
    <property type="entry name" value="Alkaline phosphatase-like"/>
    <property type="match status" value="1"/>
</dbReference>
<dbReference type="InterPro" id="IPR000917">
    <property type="entry name" value="Sulfatase_N"/>
</dbReference>
<sequence length="356" mass="41903">MSLSSYKEYQIVKKQFETELAQKTSEHLKVISSIEEPQTYVVVIGESTSSWHMQLYGYERETNPRLSEIKDELFVFDSVIAPNVHTVLALEKILTFSDYKTPNKNDNASIIQLANQAGFTTYWISSQRPIGIHESVAATIARASDKRVYTNTEDYNYQILDNSLLPELDVILNDEHKKRVIFVHLIGTHIPYDKRYTKSFDYFNDENINSKFKNEKVIKIVNAYDNATRYNDHIVRSIIEKVKAKQTISYVTYLSDHGDEVYDTKDFLGHNEYHATRPMYEVPFIVWFSDLYKNKIGNYNNRAIVQRPYILEDFIYSFSEISQIQFKGFDERKSIFNPNFTKKTRWIKKNIDYDNR</sequence>
<evidence type="ECO:0000256" key="6">
    <source>
        <dbReference type="ARBA" id="ARBA00023136"/>
    </source>
</evidence>
<evidence type="ECO:0000256" key="2">
    <source>
        <dbReference type="ARBA" id="ARBA00022475"/>
    </source>
</evidence>
<organism evidence="8 9">
    <name type="scientific">Psychroserpens ponticola</name>
    <dbReference type="NCBI Taxonomy" id="2932268"/>
    <lineage>
        <taxon>Bacteria</taxon>
        <taxon>Pseudomonadati</taxon>
        <taxon>Bacteroidota</taxon>
        <taxon>Flavobacteriia</taxon>
        <taxon>Flavobacteriales</taxon>
        <taxon>Flavobacteriaceae</taxon>
        <taxon>Psychroserpens</taxon>
    </lineage>
</organism>
<protein>
    <submittedName>
        <fullName evidence="8">Sulfatase-like hydrolase/transferase</fullName>
    </submittedName>
</protein>
<keyword evidence="3" id="KW-0808">Transferase</keyword>
<gene>
    <name evidence="8" type="ORF">MUN68_005805</name>
</gene>
<dbReference type="Proteomes" id="UP001202717">
    <property type="component" value="Chromosome"/>
</dbReference>
<dbReference type="InterPro" id="IPR017850">
    <property type="entry name" value="Alkaline_phosphatase_core_sf"/>
</dbReference>
<evidence type="ECO:0000256" key="4">
    <source>
        <dbReference type="ARBA" id="ARBA00022692"/>
    </source>
</evidence>